<dbReference type="RefSeq" id="WP_265789485.1">
    <property type="nucleotide sequence ID" value="NZ_BAABRS010000002.1"/>
</dbReference>
<organism evidence="1 2">
    <name type="scientific">Fodinibius salicampi</name>
    <dbReference type="NCBI Taxonomy" id="1920655"/>
    <lineage>
        <taxon>Bacteria</taxon>
        <taxon>Pseudomonadati</taxon>
        <taxon>Balneolota</taxon>
        <taxon>Balneolia</taxon>
        <taxon>Balneolales</taxon>
        <taxon>Balneolaceae</taxon>
        <taxon>Fodinibius</taxon>
    </lineage>
</organism>
<evidence type="ECO:0000313" key="1">
    <source>
        <dbReference type="EMBL" id="MCW9713050.1"/>
    </source>
</evidence>
<proteinExistence type="predicted"/>
<keyword evidence="2" id="KW-1185">Reference proteome</keyword>
<name>A0ABT3PYW1_9BACT</name>
<dbReference type="Proteomes" id="UP001207337">
    <property type="component" value="Unassembled WGS sequence"/>
</dbReference>
<protein>
    <submittedName>
        <fullName evidence="1">Uncharacterized protein</fullName>
    </submittedName>
</protein>
<evidence type="ECO:0000313" key="2">
    <source>
        <dbReference type="Proteomes" id="UP001207337"/>
    </source>
</evidence>
<accession>A0ABT3PYW1</accession>
<reference evidence="1 2" key="1">
    <citation type="submission" date="2021-11" db="EMBL/GenBank/DDBJ databases">
        <title>Aliifidinibius sp. nov., a new bacterium isolated from saline soil.</title>
        <authorList>
            <person name="Galisteo C."/>
            <person name="De La Haba R."/>
            <person name="Sanchez-Porro C."/>
            <person name="Ventosa A."/>
        </authorList>
    </citation>
    <scope>NUCLEOTIDE SEQUENCE [LARGE SCALE GENOMIC DNA]</scope>
    <source>
        <strain evidence="1 2">KACC 190600</strain>
    </source>
</reference>
<sequence>MIGRLSSLSYLSGCPTFQGRDILNPIESDKAHPGPFLCDEGRAVAVINDNERSPHRGDKWSQRFYEPFGAMPKGGKEHRVILFWMIKQLPGDENVAAV</sequence>
<comment type="caution">
    <text evidence="1">The sequence shown here is derived from an EMBL/GenBank/DDBJ whole genome shotgun (WGS) entry which is preliminary data.</text>
</comment>
<gene>
    <name evidence="1" type="ORF">LQ318_09050</name>
</gene>
<dbReference type="EMBL" id="JAJNDC010000002">
    <property type="protein sequence ID" value="MCW9713050.1"/>
    <property type="molecule type" value="Genomic_DNA"/>
</dbReference>